<protein>
    <recommendedName>
        <fullName evidence="7">Homoserine O-succinyltransferase</fullName>
        <shortName evidence="7">HST</shortName>
        <ecNumber evidence="7">2.3.1.46</ecNumber>
    </recommendedName>
    <alternativeName>
        <fullName evidence="7">Homoserine transsuccinylase</fullName>
        <shortName evidence="7">HTS</shortName>
    </alternativeName>
</protein>
<dbReference type="InterPro" id="IPR008220">
    <property type="entry name" value="HAT_MetX-like"/>
</dbReference>
<dbReference type="AlphaFoldDB" id="A0A4Y7XA27"/>
<dbReference type="PANTHER" id="PTHR32268:SF11">
    <property type="entry name" value="HOMOSERINE O-ACETYLTRANSFERASE"/>
    <property type="match status" value="1"/>
</dbReference>
<evidence type="ECO:0000256" key="1">
    <source>
        <dbReference type="ARBA" id="ARBA00011738"/>
    </source>
</evidence>
<keyword evidence="4 7" id="KW-0808">Transferase</keyword>
<proteinExistence type="inferred from homology"/>
<reference evidence="10 11" key="1">
    <citation type="submission" date="2019-03" db="EMBL/GenBank/DDBJ databases">
        <title>Alkanindiges illinoisensis: a potential pathogenic isolated from ascites of a gastric cancer patient with abdominal metastasis.</title>
        <authorList>
            <person name="Hu X."/>
            <person name="Yang B."/>
            <person name="Yan X."/>
            <person name="Lin L."/>
            <person name="Zhao H."/>
            <person name="Zhou F."/>
            <person name="Su B."/>
            <person name="Chen J."/>
            <person name="Rui Y."/>
            <person name="Wang Q."/>
            <person name="Zheng L."/>
        </authorList>
    </citation>
    <scope>NUCLEOTIDE SEQUENCE [LARGE SCALE GENOMIC DNA]</scope>
    <source>
        <strain evidence="10 11">NFYY 23406</strain>
    </source>
</reference>
<dbReference type="Gene3D" id="3.40.50.1820">
    <property type="entry name" value="alpha/beta hydrolase"/>
    <property type="match status" value="1"/>
</dbReference>
<feature type="active site" evidence="7 8">
    <location>
        <position position="364"/>
    </location>
</feature>
<comment type="caution">
    <text evidence="7">Lacks conserved residue(s) required for the propagation of feature annotation.</text>
</comment>
<feature type="binding site" evidence="7">
    <location>
        <position position="365"/>
    </location>
    <ligand>
        <name>substrate</name>
    </ligand>
</feature>
<keyword evidence="6 7" id="KW-0012">Acyltransferase</keyword>
<dbReference type="FunFam" id="1.10.1740.110:FF:000001">
    <property type="entry name" value="Homoserine O-acetyltransferase"/>
    <property type="match status" value="1"/>
</dbReference>
<comment type="pathway">
    <text evidence="7">Amino-acid biosynthesis; L-methionine biosynthesis via de novo pathway; O-succinyl-L-homoserine from L-homoserine: step 1/1.</text>
</comment>
<dbReference type="EC" id="2.3.1.46" evidence="7"/>
<dbReference type="UniPathway" id="UPA00051">
    <property type="reaction ID" value="UER00075"/>
</dbReference>
<keyword evidence="3 7" id="KW-0028">Amino-acid biosynthesis</keyword>
<evidence type="ECO:0000313" key="11">
    <source>
        <dbReference type="Proteomes" id="UP000297834"/>
    </source>
</evidence>
<dbReference type="Proteomes" id="UP000297834">
    <property type="component" value="Unassembled WGS sequence"/>
</dbReference>
<name>A0A4Y7XA27_9GAMM</name>
<dbReference type="Gene3D" id="1.10.1740.110">
    <property type="match status" value="1"/>
</dbReference>
<dbReference type="InterPro" id="IPR029058">
    <property type="entry name" value="AB_hydrolase_fold"/>
</dbReference>
<gene>
    <name evidence="7" type="primary">metXS</name>
    <name evidence="10" type="ORF">E2B99_11610</name>
</gene>
<sequence length="416" mass="46264">MGLSSDSSTANGFPADSVGLVTPRCEHFEQPLLLECGRTLPRFELMVETYGSLNNDASNAILICHALSGHHHAAGYHSTQDNKPGWWESCIGPGKAIDTNQFFVVALNNIGGCHGSTGPTSPNPDNENRPYGPDFPLVTVRDWVHTQALLADRLGITVWHAVIGGSLGGMQALQWAVDYPDRLKNCAVIASTPKLSAQNIAFNEVARQSILSDPDFHGGRYLEQDTFPKRGLILARMVGHITYLSDDAMKQKFGRDLKSGKFLYGYDVEFQVESYLRYQGEQFSRNFDANTYLIMTKALDYFDPARDHDENLTQALSRAQCRFLIISFTTDWRFAPSRSQEIVDALIKNRQPVSYLDIDAPQGHDSFLFPIPRYVNSLKAFLSAPLYPQNQLQNTHSFTHSSIKNSDVDGGNTHAS</sequence>
<feature type="active site" description="Nucleophile" evidence="7 8">
    <location>
        <position position="166"/>
    </location>
</feature>
<accession>A0A4Y7XA27</accession>
<dbReference type="STRING" id="1120977.GCA_000619845_01590"/>
<dbReference type="Pfam" id="PF00561">
    <property type="entry name" value="Abhydrolase_1"/>
    <property type="match status" value="1"/>
</dbReference>
<dbReference type="GO" id="GO:0009092">
    <property type="term" value="P:homoserine metabolic process"/>
    <property type="evidence" value="ECO:0007669"/>
    <property type="project" value="TreeGrafter"/>
</dbReference>
<evidence type="ECO:0000256" key="8">
    <source>
        <dbReference type="PIRSR" id="PIRSR000443-1"/>
    </source>
</evidence>
<evidence type="ECO:0000259" key="9">
    <source>
        <dbReference type="Pfam" id="PF00561"/>
    </source>
</evidence>
<keyword evidence="5 7" id="KW-0486">Methionine biosynthesis</keyword>
<dbReference type="NCBIfam" id="TIGR01392">
    <property type="entry name" value="homoserO_Ac_trn"/>
    <property type="match status" value="1"/>
</dbReference>
<dbReference type="PANTHER" id="PTHR32268">
    <property type="entry name" value="HOMOSERINE O-ACETYLTRANSFERASE"/>
    <property type="match status" value="1"/>
</dbReference>
<comment type="subcellular location">
    <subcellularLocation>
        <location evidence="7">Cytoplasm</location>
    </subcellularLocation>
</comment>
<dbReference type="GO" id="GO:0008899">
    <property type="term" value="F:homoserine O-succinyltransferase activity"/>
    <property type="evidence" value="ECO:0007669"/>
    <property type="project" value="UniProtKB-UniRule"/>
</dbReference>
<dbReference type="EMBL" id="SNTY01000058">
    <property type="protein sequence ID" value="TEU24738.1"/>
    <property type="molecule type" value="Genomic_DNA"/>
</dbReference>
<organism evidence="10 11">
    <name type="scientific">Alkanindiges illinoisensis</name>
    <dbReference type="NCBI Taxonomy" id="197183"/>
    <lineage>
        <taxon>Bacteria</taxon>
        <taxon>Pseudomonadati</taxon>
        <taxon>Pseudomonadota</taxon>
        <taxon>Gammaproteobacteria</taxon>
        <taxon>Moraxellales</taxon>
        <taxon>Moraxellaceae</taxon>
        <taxon>Alkanindiges</taxon>
    </lineage>
</organism>
<comment type="caution">
    <text evidence="10">The sequence shown here is derived from an EMBL/GenBank/DDBJ whole genome shotgun (WGS) entry which is preliminary data.</text>
</comment>
<dbReference type="GO" id="GO:0009086">
    <property type="term" value="P:methionine biosynthetic process"/>
    <property type="evidence" value="ECO:0007669"/>
    <property type="project" value="UniProtKB-UniRule"/>
</dbReference>
<dbReference type="SUPFAM" id="SSF53474">
    <property type="entry name" value="alpha/beta-Hydrolases"/>
    <property type="match status" value="1"/>
</dbReference>
<feature type="active site" evidence="7 8">
    <location>
        <position position="331"/>
    </location>
</feature>
<feature type="domain" description="AB hydrolase-1" evidence="9">
    <location>
        <begin position="59"/>
        <end position="368"/>
    </location>
</feature>
<comment type="function">
    <text evidence="7">Transfers a succinyl group from succinyl-CoA to L-homoserine, forming succinyl-L-homoserine.</text>
</comment>
<comment type="catalytic activity">
    <reaction evidence="7">
        <text>L-homoserine + succinyl-CoA = O-succinyl-L-homoserine + CoA</text>
        <dbReference type="Rhea" id="RHEA:22008"/>
        <dbReference type="ChEBI" id="CHEBI:57287"/>
        <dbReference type="ChEBI" id="CHEBI:57292"/>
        <dbReference type="ChEBI" id="CHEBI:57476"/>
        <dbReference type="ChEBI" id="CHEBI:57661"/>
        <dbReference type="EC" id="2.3.1.46"/>
    </reaction>
</comment>
<dbReference type="GO" id="GO:0005737">
    <property type="term" value="C:cytoplasm"/>
    <property type="evidence" value="ECO:0007669"/>
    <property type="project" value="UniProtKB-SubCell"/>
</dbReference>
<keyword evidence="2 7" id="KW-0963">Cytoplasm</keyword>
<dbReference type="InterPro" id="IPR000073">
    <property type="entry name" value="AB_hydrolase_1"/>
</dbReference>
<evidence type="ECO:0000256" key="3">
    <source>
        <dbReference type="ARBA" id="ARBA00022605"/>
    </source>
</evidence>
<evidence type="ECO:0000256" key="2">
    <source>
        <dbReference type="ARBA" id="ARBA00022490"/>
    </source>
</evidence>
<comment type="similarity">
    <text evidence="7">Belongs to the AB hydrolase superfamily. MetX family.</text>
</comment>
<feature type="binding site" evidence="7">
    <location>
        <position position="236"/>
    </location>
    <ligand>
        <name>substrate</name>
    </ligand>
</feature>
<dbReference type="GO" id="GO:0004414">
    <property type="term" value="F:homoserine O-acetyltransferase activity"/>
    <property type="evidence" value="ECO:0007669"/>
    <property type="project" value="TreeGrafter"/>
</dbReference>
<dbReference type="NCBIfam" id="NF001209">
    <property type="entry name" value="PRK00175.1"/>
    <property type="match status" value="1"/>
</dbReference>
<evidence type="ECO:0000256" key="4">
    <source>
        <dbReference type="ARBA" id="ARBA00022679"/>
    </source>
</evidence>
<dbReference type="PIRSF" id="PIRSF000443">
    <property type="entry name" value="Homoser_Ac_trans"/>
    <property type="match status" value="1"/>
</dbReference>
<evidence type="ECO:0000256" key="7">
    <source>
        <dbReference type="HAMAP-Rule" id="MF_00296"/>
    </source>
</evidence>
<evidence type="ECO:0000313" key="10">
    <source>
        <dbReference type="EMBL" id="TEU24738.1"/>
    </source>
</evidence>
<dbReference type="OrthoDB" id="9800754at2"/>
<evidence type="ECO:0000256" key="5">
    <source>
        <dbReference type="ARBA" id="ARBA00023167"/>
    </source>
</evidence>
<dbReference type="HAMAP" id="MF_00296">
    <property type="entry name" value="MetX_acyltransf"/>
    <property type="match status" value="1"/>
</dbReference>
<keyword evidence="11" id="KW-1185">Reference proteome</keyword>
<feature type="site" description="Important for acyl-CoA specificity" evidence="7">
    <location>
        <position position="333"/>
    </location>
</feature>
<comment type="subunit">
    <text evidence="1 7">Homodimer.</text>
</comment>
<evidence type="ECO:0000256" key="6">
    <source>
        <dbReference type="ARBA" id="ARBA00023315"/>
    </source>
</evidence>
<dbReference type="RefSeq" id="WP_134245091.1">
    <property type="nucleotide sequence ID" value="NZ_SNTY01000058.1"/>
</dbReference>